<protein>
    <submittedName>
        <fullName evidence="2">Two-component system regulatory protein YycI</fullName>
    </submittedName>
</protein>
<evidence type="ECO:0000259" key="1">
    <source>
        <dbReference type="Pfam" id="PF09648"/>
    </source>
</evidence>
<gene>
    <name evidence="2" type="ORF">IDH45_01645</name>
</gene>
<dbReference type="Pfam" id="PF09648">
    <property type="entry name" value="YycI"/>
    <property type="match status" value="1"/>
</dbReference>
<dbReference type="GO" id="GO:0016020">
    <property type="term" value="C:membrane"/>
    <property type="evidence" value="ECO:0007669"/>
    <property type="project" value="InterPro"/>
</dbReference>
<evidence type="ECO:0000313" key="2">
    <source>
        <dbReference type="EMBL" id="MBD2860689.1"/>
    </source>
</evidence>
<dbReference type="RefSeq" id="WP_190924053.1">
    <property type="nucleotide sequence ID" value="NZ_JACXJA010000002.1"/>
</dbReference>
<sequence>MDWSRAKTILILSFLGLNLLLGYELWSGKLNIGESKQASADIAEELNRIMISRGMKLAAEVPKETPKMREIVVKAVEDESYGRKVKLSAPIRYNLFLSKGSLKDLSNRGIPKIETYSYDRTTSKEGLFMMNQLVGDYPLFDINMELFITGGEVTGYRQAYVEVDTSSEAKEEKKVISAYTVLRTLAEKYFPNGAVVTDIRLGYHGQFFDTEWSTLPTFPTWRVALDNGDMYYVHGFRGDVENAPRTDASKP</sequence>
<name>A0A927GYQ3_9BACL</name>
<dbReference type="InterPro" id="IPR018604">
    <property type="entry name" value="YycI-like"/>
</dbReference>
<dbReference type="Gene3D" id="2.40.128.690">
    <property type="entry name" value="YycH protein, domain 3-like"/>
    <property type="match status" value="1"/>
</dbReference>
<dbReference type="Proteomes" id="UP000639396">
    <property type="component" value="Unassembled WGS sequence"/>
</dbReference>
<proteinExistence type="predicted"/>
<reference evidence="2" key="1">
    <citation type="submission" date="2020-09" db="EMBL/GenBank/DDBJ databases">
        <title>A novel bacterium of genus Paenibacillus, isolated from South China Sea.</title>
        <authorList>
            <person name="Huang H."/>
            <person name="Mo K."/>
            <person name="Hu Y."/>
        </authorList>
    </citation>
    <scope>NUCLEOTIDE SEQUENCE</scope>
    <source>
        <strain evidence="2">IB182363</strain>
    </source>
</reference>
<feature type="domain" description="Regulatory protein YycH-like" evidence="1">
    <location>
        <begin position="88"/>
        <end position="233"/>
    </location>
</feature>
<accession>A0A927GYQ3</accession>
<organism evidence="2 3">
    <name type="scientific">Paenibacillus oceani</name>
    <dbReference type="NCBI Taxonomy" id="2772510"/>
    <lineage>
        <taxon>Bacteria</taxon>
        <taxon>Bacillati</taxon>
        <taxon>Bacillota</taxon>
        <taxon>Bacilli</taxon>
        <taxon>Bacillales</taxon>
        <taxon>Paenibacillaceae</taxon>
        <taxon>Paenibacillus</taxon>
    </lineage>
</organism>
<comment type="caution">
    <text evidence="2">The sequence shown here is derived from an EMBL/GenBank/DDBJ whole genome shotgun (WGS) entry which is preliminary data.</text>
</comment>
<keyword evidence="3" id="KW-1185">Reference proteome</keyword>
<evidence type="ECO:0000313" key="3">
    <source>
        <dbReference type="Proteomes" id="UP000639396"/>
    </source>
</evidence>
<dbReference type="AlphaFoldDB" id="A0A927GYQ3"/>
<dbReference type="EMBL" id="JACXJA010000002">
    <property type="protein sequence ID" value="MBD2860689.1"/>
    <property type="molecule type" value="Genomic_DNA"/>
</dbReference>